<name>A0A9P3FGY9_9PEZI</name>
<evidence type="ECO:0008006" key="4">
    <source>
        <dbReference type="Google" id="ProtNLM"/>
    </source>
</evidence>
<proteinExistence type="predicted"/>
<dbReference type="Gene3D" id="1.25.40.20">
    <property type="entry name" value="Ankyrin repeat-containing domain"/>
    <property type="match status" value="1"/>
</dbReference>
<dbReference type="Proteomes" id="UP000825890">
    <property type="component" value="Unassembled WGS sequence"/>
</dbReference>
<accession>A0A9P3FGY9</accession>
<comment type="caution">
    <text evidence="2">The sequence shown here is derived from an EMBL/GenBank/DDBJ whole genome shotgun (WGS) entry which is preliminary data.</text>
</comment>
<dbReference type="PROSITE" id="PS50088">
    <property type="entry name" value="ANK_REPEAT"/>
    <property type="match status" value="2"/>
</dbReference>
<evidence type="ECO:0000256" key="1">
    <source>
        <dbReference type="PROSITE-ProRule" id="PRU00023"/>
    </source>
</evidence>
<protein>
    <recommendedName>
        <fullName evidence="4">Ankyrin repeat domain-containing protein</fullName>
    </recommendedName>
</protein>
<dbReference type="SMART" id="SM00248">
    <property type="entry name" value="ANK"/>
    <property type="match status" value="2"/>
</dbReference>
<dbReference type="GeneID" id="68295673"/>
<dbReference type="EMBL" id="BOLY01000006">
    <property type="protein sequence ID" value="GIZ46996.1"/>
    <property type="molecule type" value="Genomic_DNA"/>
</dbReference>
<evidence type="ECO:0000313" key="3">
    <source>
        <dbReference type="Proteomes" id="UP000825890"/>
    </source>
</evidence>
<sequence>MLGNVGQLDSMNVGGSVIEQDMESRTADGLTAIELAVLFERPESVRWLIDHGATADIVSLWDLGWKDQAKQLIEQQPQIVNRKAGQNGATALHIAVQRNDEELADSVLRSMAVDHSITDDTFESSVSGWASFLGRTRMLEVLERSSSRGLHQVEK</sequence>
<dbReference type="SUPFAM" id="SSF48403">
    <property type="entry name" value="Ankyrin repeat"/>
    <property type="match status" value="1"/>
</dbReference>
<dbReference type="Pfam" id="PF00023">
    <property type="entry name" value="Ank"/>
    <property type="match status" value="1"/>
</dbReference>
<feature type="repeat" description="ANK" evidence="1">
    <location>
        <begin position="28"/>
        <end position="60"/>
    </location>
</feature>
<dbReference type="InterPro" id="IPR036770">
    <property type="entry name" value="Ankyrin_rpt-contain_sf"/>
</dbReference>
<dbReference type="RefSeq" id="XP_044661483.1">
    <property type="nucleotide sequence ID" value="XM_044805548.1"/>
</dbReference>
<dbReference type="AlphaFoldDB" id="A0A9P3FGY9"/>
<feature type="repeat" description="ANK" evidence="1">
    <location>
        <begin position="87"/>
        <end position="120"/>
    </location>
</feature>
<keyword evidence="1" id="KW-0040">ANK repeat</keyword>
<dbReference type="OrthoDB" id="3945980at2759"/>
<dbReference type="InterPro" id="IPR002110">
    <property type="entry name" value="Ankyrin_rpt"/>
</dbReference>
<keyword evidence="3" id="KW-1185">Reference proteome</keyword>
<evidence type="ECO:0000313" key="2">
    <source>
        <dbReference type="EMBL" id="GIZ46996.1"/>
    </source>
</evidence>
<organism evidence="2 3">
    <name type="scientific">Cercospora kikuchii</name>
    <dbReference type="NCBI Taxonomy" id="84275"/>
    <lineage>
        <taxon>Eukaryota</taxon>
        <taxon>Fungi</taxon>
        <taxon>Dikarya</taxon>
        <taxon>Ascomycota</taxon>
        <taxon>Pezizomycotina</taxon>
        <taxon>Dothideomycetes</taxon>
        <taxon>Dothideomycetidae</taxon>
        <taxon>Mycosphaerellales</taxon>
        <taxon>Mycosphaerellaceae</taxon>
        <taxon>Cercospora</taxon>
    </lineage>
</organism>
<gene>
    <name evidence="2" type="ORF">CKM354_001009800</name>
</gene>
<reference evidence="2 3" key="1">
    <citation type="submission" date="2021-01" db="EMBL/GenBank/DDBJ databases">
        <title>Cercospora kikuchii MAFF 305040 whole genome shotgun sequence.</title>
        <authorList>
            <person name="Kashiwa T."/>
            <person name="Suzuki T."/>
        </authorList>
    </citation>
    <scope>NUCLEOTIDE SEQUENCE [LARGE SCALE GENOMIC DNA]</scope>
    <source>
        <strain evidence="2 3">MAFF 305040</strain>
    </source>
</reference>